<protein>
    <recommendedName>
        <fullName evidence="4">ABC transmembrane type-1 domain-containing protein</fullName>
    </recommendedName>
</protein>
<keyword evidence="1" id="KW-0812">Transmembrane</keyword>
<keyword evidence="1" id="KW-1133">Transmembrane helix</keyword>
<keyword evidence="1" id="KW-0472">Membrane</keyword>
<evidence type="ECO:0000313" key="2">
    <source>
        <dbReference type="EMBL" id="QXE28027.1"/>
    </source>
</evidence>
<name>A0ABX8LDF1_9CHLA</name>
<dbReference type="Proteomes" id="UP000683565">
    <property type="component" value="Chromosome"/>
</dbReference>
<gene>
    <name evidence="2" type="ORF">JJJ19_00500</name>
</gene>
<keyword evidence="3" id="KW-1185">Reference proteome</keyword>
<feature type="transmembrane region" description="Helical" evidence="1">
    <location>
        <begin position="91"/>
        <end position="110"/>
    </location>
</feature>
<accession>A0ABX8LDF1</accession>
<evidence type="ECO:0008006" key="4">
    <source>
        <dbReference type="Google" id="ProtNLM"/>
    </source>
</evidence>
<reference evidence="2" key="1">
    <citation type="submission" date="2021-01" db="EMBL/GenBank/DDBJ databases">
        <title>Chlamydial infections in birds of prey presented to California wildlife rehabilitation facilities.</title>
        <authorList>
            <person name="Seibert B.A."/>
            <person name="Keel M.K."/>
            <person name="Kelly T.R."/>
            <person name="Nilsen R.A."/>
            <person name="Pesti D.R."/>
            <person name="Ciembor P.X."/>
            <person name="Gregory C.R."/>
            <person name="Ritchie B.W."/>
            <person name="Hawkins M.G."/>
        </authorList>
    </citation>
    <scope>NUCLEOTIDE SEQUENCE [LARGE SCALE GENOMIC DNA]</scope>
    <source>
        <strain evidence="2">SWA</strain>
    </source>
</reference>
<evidence type="ECO:0000313" key="3">
    <source>
        <dbReference type="Proteomes" id="UP000683565"/>
    </source>
</evidence>
<dbReference type="RefSeq" id="WP_131744409.1">
    <property type="nucleotide sequence ID" value="NZ_CAAAFM010000002.1"/>
</dbReference>
<organism evidence="2 3">
    <name type="scientific">Chlamydia buteonis</name>
    <dbReference type="NCBI Taxonomy" id="2494525"/>
    <lineage>
        <taxon>Bacteria</taxon>
        <taxon>Pseudomonadati</taxon>
        <taxon>Chlamydiota</taxon>
        <taxon>Chlamydiia</taxon>
        <taxon>Chlamydiales</taxon>
        <taxon>Chlamydiaceae</taxon>
        <taxon>Chlamydia/Chlamydophila group</taxon>
        <taxon>Chlamydia</taxon>
    </lineage>
</organism>
<dbReference type="EMBL" id="CP067334">
    <property type="protein sequence ID" value="QXE28027.1"/>
    <property type="molecule type" value="Genomic_DNA"/>
</dbReference>
<sequence>MLINSYATPADFIAKTRNSPTLIKSAFARQGLKGRITKIIDFTSVKAGLNSLLISSIPVLGTIRGFARIYSIYSVKDRSQDSTLGLIRQTILGTIEIAGFAPALLVLLIATLAALIILSVALVIVIATVAGLAFAGFYAAKKLVGCFTQPSCIR</sequence>
<evidence type="ECO:0000256" key="1">
    <source>
        <dbReference type="SAM" id="Phobius"/>
    </source>
</evidence>
<proteinExistence type="predicted"/>
<feature type="transmembrane region" description="Helical" evidence="1">
    <location>
        <begin position="116"/>
        <end position="140"/>
    </location>
</feature>